<name>A0A3M7AAE9_HORWE</name>
<evidence type="ECO:0000259" key="4">
    <source>
        <dbReference type="PROSITE" id="PS00036"/>
    </source>
</evidence>
<feature type="non-terminal residue" evidence="5">
    <location>
        <position position="370"/>
    </location>
</feature>
<evidence type="ECO:0000313" key="5">
    <source>
        <dbReference type="EMBL" id="RMY24392.1"/>
    </source>
</evidence>
<dbReference type="Gene3D" id="1.20.5.170">
    <property type="match status" value="1"/>
</dbReference>
<organism evidence="5 6">
    <name type="scientific">Hortaea werneckii</name>
    <name type="common">Black yeast</name>
    <name type="synonym">Cladosporium werneckii</name>
    <dbReference type="NCBI Taxonomy" id="91943"/>
    <lineage>
        <taxon>Eukaryota</taxon>
        <taxon>Fungi</taxon>
        <taxon>Dikarya</taxon>
        <taxon>Ascomycota</taxon>
        <taxon>Pezizomycotina</taxon>
        <taxon>Dothideomycetes</taxon>
        <taxon>Dothideomycetidae</taxon>
        <taxon>Mycosphaerellales</taxon>
        <taxon>Teratosphaeriaceae</taxon>
        <taxon>Hortaea</taxon>
    </lineage>
</organism>
<feature type="compositionally biased region" description="Pro residues" evidence="3">
    <location>
        <begin position="248"/>
        <end position="268"/>
    </location>
</feature>
<feature type="region of interest" description="Disordered" evidence="3">
    <location>
        <begin position="114"/>
        <end position="178"/>
    </location>
</feature>
<evidence type="ECO:0000256" key="1">
    <source>
        <dbReference type="ARBA" id="ARBA00004123"/>
    </source>
</evidence>
<gene>
    <name evidence="5" type="ORF">D0865_16403</name>
</gene>
<evidence type="ECO:0000313" key="6">
    <source>
        <dbReference type="Proteomes" id="UP000270230"/>
    </source>
</evidence>
<dbReference type="InterPro" id="IPR004827">
    <property type="entry name" value="bZIP"/>
</dbReference>
<keyword evidence="2" id="KW-0539">Nucleus</keyword>
<dbReference type="Proteomes" id="UP000270230">
    <property type="component" value="Unassembled WGS sequence"/>
</dbReference>
<accession>A0A3M7AAE9</accession>
<feature type="domain" description="BZIP" evidence="4">
    <location>
        <begin position="167"/>
        <end position="181"/>
    </location>
</feature>
<comment type="subcellular location">
    <subcellularLocation>
        <location evidence="1">Nucleus</location>
    </subcellularLocation>
</comment>
<dbReference type="OrthoDB" id="2285533at2759"/>
<dbReference type="PANTHER" id="PTHR40621">
    <property type="entry name" value="TRANSCRIPTION FACTOR KAPC-RELATED"/>
    <property type="match status" value="1"/>
</dbReference>
<dbReference type="SUPFAM" id="SSF57959">
    <property type="entry name" value="Leucine zipper domain"/>
    <property type="match status" value="1"/>
</dbReference>
<dbReference type="EMBL" id="QWIN01003305">
    <property type="protein sequence ID" value="RMY24392.1"/>
    <property type="molecule type" value="Genomic_DNA"/>
</dbReference>
<protein>
    <recommendedName>
        <fullName evidence="4">BZIP domain-containing protein</fullName>
    </recommendedName>
</protein>
<evidence type="ECO:0000256" key="2">
    <source>
        <dbReference type="ARBA" id="ARBA00023242"/>
    </source>
</evidence>
<dbReference type="GO" id="GO:0001228">
    <property type="term" value="F:DNA-binding transcription activator activity, RNA polymerase II-specific"/>
    <property type="evidence" value="ECO:0007669"/>
    <property type="project" value="TreeGrafter"/>
</dbReference>
<comment type="caution">
    <text evidence="5">The sequence shown here is derived from an EMBL/GenBank/DDBJ whole genome shotgun (WGS) entry which is preliminary data.</text>
</comment>
<dbReference type="GO" id="GO:0000976">
    <property type="term" value="F:transcription cis-regulatory region binding"/>
    <property type="evidence" value="ECO:0007669"/>
    <property type="project" value="InterPro"/>
</dbReference>
<feature type="compositionally biased region" description="Low complexity" evidence="3">
    <location>
        <begin position="312"/>
        <end position="322"/>
    </location>
</feature>
<feature type="compositionally biased region" description="Polar residues" evidence="3">
    <location>
        <begin position="296"/>
        <end position="310"/>
    </location>
</feature>
<sequence length="370" mass="39634">MQNSCGDEPLGYAPPCDLSEEASLIEAGIAANACSPRGLARFVAFDFSTYPLDLSASEGNATLRLVNGGSSFDWTMPTPRSGVCGARAAAVGGTLQMGDRNVVDAEDDMAAASKIDGADAPVHEGTPTSSVESTPEHDMQDASSEQPSQPQKRKGGRKPIYATSEERKQRNRQAQAAFRERRTEYIKQLEAAIEQNKEALGNLQQSHRSAADECLMLRYKNSLLERILLEKGIDVQAELQLKTGSALLPPPGYLPPGMNPPPSQPAQPPLQRTAVERQHARRSGGPTFLPKLAPGQPSQDGGYQNTSPQGHPTPSSHASSPTNVSTRSPMAMHQGGMTPPTSSMLAQGQGQQYQPYGRSSQQPNPGYYQI</sequence>
<dbReference type="InterPro" id="IPR050936">
    <property type="entry name" value="AP-1-like"/>
</dbReference>
<reference evidence="5 6" key="1">
    <citation type="journal article" date="2018" name="BMC Genomics">
        <title>Genomic evidence for intraspecific hybridization in a clonal and extremely halotolerant yeast.</title>
        <authorList>
            <person name="Gostincar C."/>
            <person name="Stajich J.E."/>
            <person name="Zupancic J."/>
            <person name="Zalar P."/>
            <person name="Gunde-Cimerman N."/>
        </authorList>
    </citation>
    <scope>NUCLEOTIDE SEQUENCE [LARGE SCALE GENOMIC DNA]</scope>
    <source>
        <strain evidence="5 6">EXF-151</strain>
    </source>
</reference>
<dbReference type="GO" id="GO:0090575">
    <property type="term" value="C:RNA polymerase II transcription regulator complex"/>
    <property type="evidence" value="ECO:0007669"/>
    <property type="project" value="TreeGrafter"/>
</dbReference>
<dbReference type="CDD" id="cd14688">
    <property type="entry name" value="bZIP_YAP"/>
    <property type="match status" value="1"/>
</dbReference>
<evidence type="ECO:0000256" key="3">
    <source>
        <dbReference type="SAM" id="MobiDB-lite"/>
    </source>
</evidence>
<proteinExistence type="predicted"/>
<feature type="compositionally biased region" description="Low complexity" evidence="3">
    <location>
        <begin position="347"/>
        <end position="363"/>
    </location>
</feature>
<dbReference type="InterPro" id="IPR046347">
    <property type="entry name" value="bZIP_sf"/>
</dbReference>
<dbReference type="PANTHER" id="PTHR40621:SF9">
    <property type="entry name" value="MEAB PROTEIN"/>
    <property type="match status" value="1"/>
</dbReference>
<dbReference type="AlphaFoldDB" id="A0A3M7AAE9"/>
<dbReference type="PROSITE" id="PS00036">
    <property type="entry name" value="BZIP_BASIC"/>
    <property type="match status" value="1"/>
</dbReference>
<feature type="compositionally biased region" description="Polar residues" evidence="3">
    <location>
        <begin position="141"/>
        <end position="150"/>
    </location>
</feature>
<feature type="region of interest" description="Disordered" evidence="3">
    <location>
        <begin position="248"/>
        <end position="370"/>
    </location>
</feature>